<name>A0A1F6DDZ5_9BACT</name>
<comment type="caution">
    <text evidence="5">The sequence shown here is derived from an EMBL/GenBank/DDBJ whole genome shotgun (WGS) entry which is preliminary data.</text>
</comment>
<comment type="pathway">
    <text evidence="1">Amino-acid biosynthesis; L-asparagine biosynthesis; L-asparagine from L-aspartate (L-Gln route): step 1/1.</text>
</comment>
<evidence type="ECO:0000313" key="6">
    <source>
        <dbReference type="Proteomes" id="UP000178042"/>
    </source>
</evidence>
<dbReference type="GO" id="GO:0004066">
    <property type="term" value="F:asparagine synthase (glutamine-hydrolyzing) activity"/>
    <property type="evidence" value="ECO:0007669"/>
    <property type="project" value="UniProtKB-EC"/>
</dbReference>
<protein>
    <recommendedName>
        <fullName evidence="2">asparagine synthase (glutamine-hydrolyzing)</fullName>
        <ecNumber evidence="2">6.3.5.4</ecNumber>
    </recommendedName>
</protein>
<dbReference type="Pfam" id="PF00733">
    <property type="entry name" value="Asn_synthase"/>
    <property type="match status" value="1"/>
</dbReference>
<dbReference type="AlphaFoldDB" id="A0A1F6DDZ5"/>
<dbReference type="GO" id="GO:0006529">
    <property type="term" value="P:asparagine biosynthetic process"/>
    <property type="evidence" value="ECO:0007669"/>
    <property type="project" value="InterPro"/>
</dbReference>
<dbReference type="PANTHER" id="PTHR43284:SF1">
    <property type="entry name" value="ASPARAGINE SYNTHETASE"/>
    <property type="match status" value="1"/>
</dbReference>
<sequence>MALAQKRITMPATNSDFGGSRLLFRKGEKFSHSLNDFNVRGRHLDKVCYIDFLLYGTLLAPHSPVEGIEVLYPGYSMGGANQYQGFSVQVEKRGIDYFVDELDSFFSDYFSRAYAESQPDALLLSGGIDSAILLSYMRNPKCVTWGGWGPESTDIKFSRVNAKTFGVSRHEFVYVDYDRDEEIYKQSVRDLRIPLLFANAVPFIRMSEAGRHMGIRRWYMGQNADTISCAYASIEAVRRLTPFIRYIPAKSWLRAMAFSDARLRKLFLLSTGNIPELFAYFKSDGIYPNNSLRVPDGYFDDKNRILDTHTRPQTLTQRIVLAEEFMTEARRNQIIQNEVPRCFGIETRAPYHERSVIKTMLSVPDSITRMDSYGKIVLKRLAERRGVPAEVIQKGKKGLSYGHADFIKSGRHIPMWKKMVKDDFLNEFIDVRVLRETQRDNFSLFDRIRSLFWYGELVVRPLNLI</sequence>
<comment type="catalytic activity">
    <reaction evidence="3">
        <text>L-aspartate + L-glutamine + ATP + H2O = L-asparagine + L-glutamate + AMP + diphosphate + H(+)</text>
        <dbReference type="Rhea" id="RHEA:12228"/>
        <dbReference type="ChEBI" id="CHEBI:15377"/>
        <dbReference type="ChEBI" id="CHEBI:15378"/>
        <dbReference type="ChEBI" id="CHEBI:29985"/>
        <dbReference type="ChEBI" id="CHEBI:29991"/>
        <dbReference type="ChEBI" id="CHEBI:30616"/>
        <dbReference type="ChEBI" id="CHEBI:33019"/>
        <dbReference type="ChEBI" id="CHEBI:58048"/>
        <dbReference type="ChEBI" id="CHEBI:58359"/>
        <dbReference type="ChEBI" id="CHEBI:456215"/>
        <dbReference type="EC" id="6.3.5.4"/>
    </reaction>
</comment>
<dbReference type="EMBL" id="MFLD01000028">
    <property type="protein sequence ID" value="OGG59262.1"/>
    <property type="molecule type" value="Genomic_DNA"/>
</dbReference>
<feature type="domain" description="Asparagine synthetase" evidence="4">
    <location>
        <begin position="113"/>
        <end position="438"/>
    </location>
</feature>
<proteinExistence type="predicted"/>
<dbReference type="InterPro" id="IPR014729">
    <property type="entry name" value="Rossmann-like_a/b/a_fold"/>
</dbReference>
<dbReference type="EC" id="6.3.5.4" evidence="2"/>
<accession>A0A1F6DDZ5</accession>
<gene>
    <name evidence="5" type="ORF">A3C86_02450</name>
</gene>
<reference evidence="5 6" key="1">
    <citation type="journal article" date="2016" name="Nat. Commun.">
        <title>Thousands of microbial genomes shed light on interconnected biogeochemical processes in an aquifer system.</title>
        <authorList>
            <person name="Anantharaman K."/>
            <person name="Brown C.T."/>
            <person name="Hug L.A."/>
            <person name="Sharon I."/>
            <person name="Castelle C.J."/>
            <person name="Probst A.J."/>
            <person name="Thomas B.C."/>
            <person name="Singh A."/>
            <person name="Wilkins M.J."/>
            <person name="Karaoz U."/>
            <person name="Brodie E.L."/>
            <person name="Williams K.H."/>
            <person name="Hubbard S.S."/>
            <person name="Banfield J.F."/>
        </authorList>
    </citation>
    <scope>NUCLEOTIDE SEQUENCE [LARGE SCALE GENOMIC DNA]</scope>
</reference>
<evidence type="ECO:0000256" key="2">
    <source>
        <dbReference type="ARBA" id="ARBA00012737"/>
    </source>
</evidence>
<dbReference type="SUPFAM" id="SSF52402">
    <property type="entry name" value="Adenine nucleotide alpha hydrolases-like"/>
    <property type="match status" value="1"/>
</dbReference>
<dbReference type="InterPro" id="IPR001962">
    <property type="entry name" value="Asn_synthase"/>
</dbReference>
<evidence type="ECO:0000256" key="1">
    <source>
        <dbReference type="ARBA" id="ARBA00005187"/>
    </source>
</evidence>
<dbReference type="InterPro" id="IPR051786">
    <property type="entry name" value="ASN_synthetase/amidase"/>
</dbReference>
<dbReference type="PANTHER" id="PTHR43284">
    <property type="entry name" value="ASPARAGINE SYNTHETASE (GLUTAMINE-HYDROLYZING)"/>
    <property type="match status" value="1"/>
</dbReference>
<evidence type="ECO:0000259" key="4">
    <source>
        <dbReference type="Pfam" id="PF00733"/>
    </source>
</evidence>
<dbReference type="Gene3D" id="3.40.50.620">
    <property type="entry name" value="HUPs"/>
    <property type="match status" value="1"/>
</dbReference>
<evidence type="ECO:0000313" key="5">
    <source>
        <dbReference type="EMBL" id="OGG59262.1"/>
    </source>
</evidence>
<organism evidence="5 6">
    <name type="scientific">Candidatus Kaiserbacteria bacterium RIFCSPHIGHO2_02_FULL_49_16</name>
    <dbReference type="NCBI Taxonomy" id="1798490"/>
    <lineage>
        <taxon>Bacteria</taxon>
        <taxon>Candidatus Kaiseribacteriota</taxon>
    </lineage>
</organism>
<evidence type="ECO:0000256" key="3">
    <source>
        <dbReference type="ARBA" id="ARBA00048741"/>
    </source>
</evidence>
<dbReference type="Proteomes" id="UP000178042">
    <property type="component" value="Unassembled WGS sequence"/>
</dbReference>